<proteinExistence type="predicted"/>
<dbReference type="SUPFAM" id="SSF53649">
    <property type="entry name" value="Alkaline phosphatase-like"/>
    <property type="match status" value="1"/>
</dbReference>
<accession>A0A7G5XJ45</accession>
<dbReference type="InterPro" id="IPR017850">
    <property type="entry name" value="Alkaline_phosphatase_core_sf"/>
</dbReference>
<dbReference type="Gene3D" id="3.40.720.10">
    <property type="entry name" value="Alkaline Phosphatase, subunit A"/>
    <property type="match status" value="1"/>
</dbReference>
<dbReference type="AlphaFoldDB" id="A0A7G5XJ45"/>
<dbReference type="Proteomes" id="UP000515344">
    <property type="component" value="Chromosome"/>
</dbReference>
<dbReference type="EMBL" id="CP060007">
    <property type="protein sequence ID" value="QNA45498.1"/>
    <property type="molecule type" value="Genomic_DNA"/>
</dbReference>
<dbReference type="RefSeq" id="WP_182804609.1">
    <property type="nucleotide sequence ID" value="NZ_CP060007.1"/>
</dbReference>
<dbReference type="KEGG" id="lacs:H4075_04650"/>
<keyword evidence="1" id="KW-0378">Hydrolase</keyword>
<name>A0A7G5XJ45_9BACT</name>
<keyword evidence="2" id="KW-1185">Reference proteome</keyword>
<evidence type="ECO:0000313" key="1">
    <source>
        <dbReference type="EMBL" id="QNA45498.1"/>
    </source>
</evidence>
<organism evidence="1 2">
    <name type="scientific">Lacibacter sediminis</name>
    <dbReference type="NCBI Taxonomy" id="2760713"/>
    <lineage>
        <taxon>Bacteria</taxon>
        <taxon>Pseudomonadati</taxon>
        <taxon>Bacteroidota</taxon>
        <taxon>Chitinophagia</taxon>
        <taxon>Chitinophagales</taxon>
        <taxon>Chitinophagaceae</taxon>
        <taxon>Lacibacter</taxon>
    </lineage>
</organism>
<gene>
    <name evidence="1" type="ORF">H4075_04650</name>
</gene>
<dbReference type="GO" id="GO:0016787">
    <property type="term" value="F:hydrolase activity"/>
    <property type="evidence" value="ECO:0007669"/>
    <property type="project" value="UniProtKB-KW"/>
</dbReference>
<reference evidence="2" key="1">
    <citation type="submission" date="2020-08" db="EMBL/GenBank/DDBJ databases">
        <title>Lacibacter sp. S13-6-6 genome sequencing.</title>
        <authorList>
            <person name="Jin L."/>
        </authorList>
    </citation>
    <scope>NUCLEOTIDE SEQUENCE [LARGE SCALE GENOMIC DNA]</scope>
    <source>
        <strain evidence="2">S13-6-6</strain>
    </source>
</reference>
<evidence type="ECO:0000313" key="2">
    <source>
        <dbReference type="Proteomes" id="UP000515344"/>
    </source>
</evidence>
<protein>
    <submittedName>
        <fullName evidence="1">Sulfatase-like hydrolase/transferase</fullName>
    </submittedName>
</protein>
<sequence>MFIGYELFNSITNFLAYKKNEHLLDNRFSAYYQAEKNIKQPDTTKPDIYFLVFDALPSTAAMQEAWNFNNNTLDSFLQNENFYVVPRSKSNYNLTVLSVSSSLNMDYTPPVDLYQDETKMYFKASASLLNNSILRYLKESGYDTKQYQPVSFVNKDWNGDLFFPDMLYMNYFYQTLPGRVYRDLGWNFSQLKTKFIKKQDFASYEKRNNDHRNDLLQTTLLIKNSCAMNKPKPQFVYAHYQLPHDPYIYDSSGNLKPVEKTITYKEEEQPAAFIEQVKFANKIIQQLVTHIKQTNKPNTVIIIEGDHGFRNIYGKKGYMIYDNFSAFYFPDRNYKDLYPTISPVNSFRVVLNNFFETKLPLLKDSSIFIPYTLPGEKE</sequence>